<comment type="catalytic activity">
    <reaction evidence="9 10">
        <text>nicotinate beta-D-ribonucleotide + ATP + H(+) = deamido-NAD(+) + diphosphate</text>
        <dbReference type="Rhea" id="RHEA:22860"/>
        <dbReference type="ChEBI" id="CHEBI:15378"/>
        <dbReference type="ChEBI" id="CHEBI:30616"/>
        <dbReference type="ChEBI" id="CHEBI:33019"/>
        <dbReference type="ChEBI" id="CHEBI:57502"/>
        <dbReference type="ChEBI" id="CHEBI:58437"/>
        <dbReference type="EC" id="2.7.7.18"/>
    </reaction>
</comment>
<keyword evidence="14" id="KW-1185">Reference proteome</keyword>
<dbReference type="EC" id="2.7.7.18" evidence="10"/>
<evidence type="ECO:0000256" key="4">
    <source>
        <dbReference type="ARBA" id="ARBA00022679"/>
    </source>
</evidence>
<keyword evidence="7 10" id="KW-0067">ATP-binding</keyword>
<dbReference type="CDD" id="cd02165">
    <property type="entry name" value="NMNAT"/>
    <property type="match status" value="1"/>
</dbReference>
<dbReference type="Pfam" id="PF01467">
    <property type="entry name" value="CTP_transf_like"/>
    <property type="match status" value="1"/>
</dbReference>
<protein>
    <recommendedName>
        <fullName evidence="10">Probable nicotinate-nucleotide adenylyltransferase</fullName>
        <ecNumber evidence="10">2.7.7.18</ecNumber>
    </recommendedName>
    <alternativeName>
        <fullName evidence="10">Deamido-NAD(+) diphosphorylase</fullName>
    </alternativeName>
    <alternativeName>
        <fullName evidence="10">Deamido-NAD(+) pyrophosphorylase</fullName>
    </alternativeName>
    <alternativeName>
        <fullName evidence="10">Nicotinate mononucleotide adenylyltransferase</fullName>
        <shortName evidence="10">NaMN adenylyltransferase</shortName>
    </alternativeName>
</protein>
<dbReference type="PANTHER" id="PTHR39321">
    <property type="entry name" value="NICOTINATE-NUCLEOTIDE ADENYLYLTRANSFERASE-RELATED"/>
    <property type="match status" value="1"/>
</dbReference>
<evidence type="ECO:0000259" key="12">
    <source>
        <dbReference type="Pfam" id="PF01966"/>
    </source>
</evidence>
<comment type="similarity">
    <text evidence="10">Belongs to the NadD family.</text>
</comment>
<dbReference type="Gene3D" id="1.10.3210.10">
    <property type="entry name" value="Hypothetical protein af1432"/>
    <property type="match status" value="1"/>
</dbReference>
<evidence type="ECO:0000259" key="11">
    <source>
        <dbReference type="Pfam" id="PF01467"/>
    </source>
</evidence>
<organism evidence="13 14">
    <name type="scientific">Amygdalobacter indicium</name>
    <dbReference type="NCBI Taxonomy" id="3029272"/>
    <lineage>
        <taxon>Bacteria</taxon>
        <taxon>Bacillati</taxon>
        <taxon>Bacillota</taxon>
        <taxon>Clostridia</taxon>
        <taxon>Eubacteriales</taxon>
        <taxon>Oscillospiraceae</taxon>
        <taxon>Amygdalobacter</taxon>
    </lineage>
</organism>
<dbReference type="Proteomes" id="UP001220478">
    <property type="component" value="Chromosome"/>
</dbReference>
<evidence type="ECO:0000256" key="8">
    <source>
        <dbReference type="ARBA" id="ARBA00023027"/>
    </source>
</evidence>
<evidence type="ECO:0000256" key="7">
    <source>
        <dbReference type="ARBA" id="ARBA00022840"/>
    </source>
</evidence>
<gene>
    <name evidence="10" type="primary">nadD</name>
    <name evidence="13" type="ORF">PYS61_04230</name>
</gene>
<comment type="pathway">
    <text evidence="2 10">Cofactor biosynthesis; NAD(+) biosynthesis; deamido-NAD(+) from nicotinate D-ribonucleotide: step 1/1.</text>
</comment>
<dbReference type="InterPro" id="IPR006674">
    <property type="entry name" value="HD_domain"/>
</dbReference>
<comment type="function">
    <text evidence="1 10">Catalyzes the reversible adenylation of nicotinate mononucleotide (NaMN) to nicotinic acid adenine dinucleotide (NaAD).</text>
</comment>
<reference evidence="13 14" key="1">
    <citation type="submission" date="2023-02" db="EMBL/GenBank/DDBJ databases">
        <title>Novel Oscillospiraceae bacterial genomes.</title>
        <authorList>
            <person name="Srinivasan S."/>
            <person name="Austin M.N."/>
            <person name="Fiedler T.L."/>
            <person name="Strenk S.M."/>
            <person name="Agnew K.J."/>
            <person name="Nagana Gowda G.A."/>
            <person name="Raftery D."/>
            <person name="Beamer M.A."/>
            <person name="Achilles S.L."/>
            <person name="Wiesenfeld H.C."/>
            <person name="Fredricks D.N."/>
            <person name="Hillier S.L."/>
        </authorList>
    </citation>
    <scope>NUCLEOTIDE SEQUENCE [LARGE SCALE GENOMIC DNA]</scope>
    <source>
        <strain evidence="13 14">CHIC02 1186E3-8</strain>
    </source>
</reference>
<evidence type="ECO:0000256" key="2">
    <source>
        <dbReference type="ARBA" id="ARBA00005019"/>
    </source>
</evidence>
<evidence type="ECO:0000313" key="14">
    <source>
        <dbReference type="Proteomes" id="UP001220478"/>
    </source>
</evidence>
<keyword evidence="5 10" id="KW-0548">Nucleotidyltransferase</keyword>
<dbReference type="InterPro" id="IPR005248">
    <property type="entry name" value="NadD/NMNAT"/>
</dbReference>
<evidence type="ECO:0000313" key="13">
    <source>
        <dbReference type="EMBL" id="WEG35152.1"/>
    </source>
</evidence>
<dbReference type="InterPro" id="IPR004821">
    <property type="entry name" value="Cyt_trans-like"/>
</dbReference>
<feature type="domain" description="HD" evidence="12">
    <location>
        <begin position="283"/>
        <end position="439"/>
    </location>
</feature>
<dbReference type="HAMAP" id="MF_00244">
    <property type="entry name" value="NaMN_adenylyltr"/>
    <property type="match status" value="1"/>
</dbReference>
<dbReference type="SUPFAM" id="SSF109604">
    <property type="entry name" value="HD-domain/PDEase-like"/>
    <property type="match status" value="1"/>
</dbReference>
<sequence>MSQLANEIIIIGGSFNPVHLGHLKLLALACQQEKAAEILLLPAAVSPFKLNADFSFAAYRRCMLEAALNDVTDLTVPLACLTTAERRLIKKMKEEGKIKICDLDLQSLPPSYTINTLRKLQKQYPHAKLIMMGGSDLLPSLGEWHEPEKLAEIADFLLVTRPGYGQTDSAGGGEKKFNFKIKTLIADMPDVSSAVLRRQLENLPLLPPYNITALTPAVYNGITLQQQAAYRDLSNYLTPATIAYIAQQRLYQQPDWRLYLSDTEQKLFGEILLYLGQHLNWQRYTHCLNVMNMAAALTLALEKSGYDFKTAKSWKNLNLIALRQNLKNPFAAVNVNSSANIDVGAAKLSIFVRQALITGLFHDACKYEKLTDYPELAATLSKADLACTQMHHGPIAAYVFQQKFACRDELVLNALYYHTTLRPQATWLDKVVYIADKLEFGRRYSDVPLLRQSLNSGYDESIKKILRKCISINRNKKVFCHPLSQAALDDLQNNK</sequence>
<dbReference type="PANTHER" id="PTHR39321:SF3">
    <property type="entry name" value="PHOSPHOPANTETHEINE ADENYLYLTRANSFERASE"/>
    <property type="match status" value="1"/>
</dbReference>
<evidence type="ECO:0000256" key="5">
    <source>
        <dbReference type="ARBA" id="ARBA00022695"/>
    </source>
</evidence>
<evidence type="ECO:0000256" key="6">
    <source>
        <dbReference type="ARBA" id="ARBA00022741"/>
    </source>
</evidence>
<dbReference type="SUPFAM" id="SSF52374">
    <property type="entry name" value="Nucleotidylyl transferase"/>
    <property type="match status" value="1"/>
</dbReference>
<dbReference type="Gene3D" id="3.40.50.620">
    <property type="entry name" value="HUPs"/>
    <property type="match status" value="1"/>
</dbReference>
<dbReference type="GO" id="GO:0016779">
    <property type="term" value="F:nucleotidyltransferase activity"/>
    <property type="evidence" value="ECO:0007669"/>
    <property type="project" value="UniProtKB-KW"/>
</dbReference>
<dbReference type="InterPro" id="IPR014729">
    <property type="entry name" value="Rossmann-like_a/b/a_fold"/>
</dbReference>
<keyword evidence="3 10" id="KW-0662">Pyridine nucleotide biosynthesis</keyword>
<evidence type="ECO:0000256" key="9">
    <source>
        <dbReference type="ARBA" id="ARBA00048721"/>
    </source>
</evidence>
<proteinExistence type="inferred from homology"/>
<dbReference type="EMBL" id="CP118868">
    <property type="protein sequence ID" value="WEG35152.1"/>
    <property type="molecule type" value="Genomic_DNA"/>
</dbReference>
<evidence type="ECO:0000256" key="3">
    <source>
        <dbReference type="ARBA" id="ARBA00022642"/>
    </source>
</evidence>
<dbReference type="Pfam" id="PF01966">
    <property type="entry name" value="HD"/>
    <property type="match status" value="1"/>
</dbReference>
<dbReference type="RefSeq" id="WP_315571197.1">
    <property type="nucleotide sequence ID" value="NZ_CP118868.1"/>
</dbReference>
<keyword evidence="4 10" id="KW-0808">Transferase</keyword>
<evidence type="ECO:0000256" key="1">
    <source>
        <dbReference type="ARBA" id="ARBA00002324"/>
    </source>
</evidence>
<keyword evidence="8 10" id="KW-0520">NAD</keyword>
<accession>A0ABY8C3L5</accession>
<keyword evidence="6 10" id="KW-0547">Nucleotide-binding</keyword>
<feature type="domain" description="Cytidyltransferase-like" evidence="11">
    <location>
        <begin position="10"/>
        <end position="178"/>
    </location>
</feature>
<evidence type="ECO:0000256" key="10">
    <source>
        <dbReference type="HAMAP-Rule" id="MF_00244"/>
    </source>
</evidence>
<dbReference type="NCBIfam" id="TIGR00125">
    <property type="entry name" value="cyt_tran_rel"/>
    <property type="match status" value="1"/>
</dbReference>
<name>A0ABY8C3L5_9FIRM</name>